<evidence type="ECO:0000313" key="2">
    <source>
        <dbReference type="Proteomes" id="UP000299102"/>
    </source>
</evidence>
<keyword evidence="2" id="KW-1185">Reference proteome</keyword>
<gene>
    <name evidence="1" type="ORF">EVAR_79180_1</name>
</gene>
<sequence length="192" mass="21349">MPIGRDRRSPQSSNLLGLRTTANQQVASGFFWAVKVGHTPRTRARIEINSGTETGIMVNSVIGQYEKLKSPFYVHAGAAASESYFFEELSVDTPTTSSTVTALSGSGGEVVGRRSVQTGETRKWRTSTVRKSCDDHSVNAYSTWTRYVEPKRTERTRPCRPTVLLERVTLAFHCEAIARNHSNLLKEVSLQK</sequence>
<accession>A0A4C1UT39</accession>
<dbReference type="AlphaFoldDB" id="A0A4C1UT39"/>
<evidence type="ECO:0000313" key="1">
    <source>
        <dbReference type="EMBL" id="GBP29631.1"/>
    </source>
</evidence>
<organism evidence="1 2">
    <name type="scientific">Eumeta variegata</name>
    <name type="common">Bagworm moth</name>
    <name type="synonym">Eumeta japonica</name>
    <dbReference type="NCBI Taxonomy" id="151549"/>
    <lineage>
        <taxon>Eukaryota</taxon>
        <taxon>Metazoa</taxon>
        <taxon>Ecdysozoa</taxon>
        <taxon>Arthropoda</taxon>
        <taxon>Hexapoda</taxon>
        <taxon>Insecta</taxon>
        <taxon>Pterygota</taxon>
        <taxon>Neoptera</taxon>
        <taxon>Endopterygota</taxon>
        <taxon>Lepidoptera</taxon>
        <taxon>Glossata</taxon>
        <taxon>Ditrysia</taxon>
        <taxon>Tineoidea</taxon>
        <taxon>Psychidae</taxon>
        <taxon>Oiketicinae</taxon>
        <taxon>Eumeta</taxon>
    </lineage>
</organism>
<dbReference type="Proteomes" id="UP000299102">
    <property type="component" value="Unassembled WGS sequence"/>
</dbReference>
<reference evidence="1 2" key="1">
    <citation type="journal article" date="2019" name="Commun. Biol.">
        <title>The bagworm genome reveals a unique fibroin gene that provides high tensile strength.</title>
        <authorList>
            <person name="Kono N."/>
            <person name="Nakamura H."/>
            <person name="Ohtoshi R."/>
            <person name="Tomita M."/>
            <person name="Numata K."/>
            <person name="Arakawa K."/>
        </authorList>
    </citation>
    <scope>NUCLEOTIDE SEQUENCE [LARGE SCALE GENOMIC DNA]</scope>
</reference>
<protein>
    <submittedName>
        <fullName evidence="1">Uncharacterized protein</fullName>
    </submittedName>
</protein>
<dbReference type="EMBL" id="BGZK01000222">
    <property type="protein sequence ID" value="GBP29631.1"/>
    <property type="molecule type" value="Genomic_DNA"/>
</dbReference>
<comment type="caution">
    <text evidence="1">The sequence shown here is derived from an EMBL/GenBank/DDBJ whole genome shotgun (WGS) entry which is preliminary data.</text>
</comment>
<proteinExistence type="predicted"/>
<name>A0A4C1UT39_EUMVA</name>